<gene>
    <name evidence="1" type="ORF">GGQ98_003531</name>
</gene>
<protein>
    <recommendedName>
        <fullName evidence="3">Phasin domain-containing protein</fullName>
    </recommendedName>
</protein>
<dbReference type="Proteomes" id="UP000566324">
    <property type="component" value="Unassembled WGS sequence"/>
</dbReference>
<proteinExistence type="predicted"/>
<evidence type="ECO:0000313" key="2">
    <source>
        <dbReference type="Proteomes" id="UP000566324"/>
    </source>
</evidence>
<comment type="caution">
    <text evidence="1">The sequence shown here is derived from an EMBL/GenBank/DDBJ whole genome shotgun (WGS) entry which is preliminary data.</text>
</comment>
<evidence type="ECO:0008006" key="3">
    <source>
        <dbReference type="Google" id="ProtNLM"/>
    </source>
</evidence>
<dbReference type="RefSeq" id="WP_184071871.1">
    <property type="nucleotide sequence ID" value="NZ_JACHNZ010000064.1"/>
</dbReference>
<dbReference type="AlphaFoldDB" id="A0A7W7F8M0"/>
<organism evidence="1 2">
    <name type="scientific">Sphingosinicella soli</name>
    <dbReference type="NCBI Taxonomy" id="333708"/>
    <lineage>
        <taxon>Bacteria</taxon>
        <taxon>Pseudomonadati</taxon>
        <taxon>Pseudomonadota</taxon>
        <taxon>Alphaproteobacteria</taxon>
        <taxon>Sphingomonadales</taxon>
        <taxon>Sphingosinicellaceae</taxon>
        <taxon>Sphingosinicella</taxon>
    </lineage>
</organism>
<accession>A0A7W7F8M0</accession>
<reference evidence="1 2" key="1">
    <citation type="submission" date="2020-08" db="EMBL/GenBank/DDBJ databases">
        <title>Genomic Encyclopedia of Type Strains, Phase IV (KMG-IV): sequencing the most valuable type-strain genomes for metagenomic binning, comparative biology and taxonomic classification.</title>
        <authorList>
            <person name="Goeker M."/>
        </authorList>
    </citation>
    <scope>NUCLEOTIDE SEQUENCE [LARGE SCALE GENOMIC DNA]</scope>
    <source>
        <strain evidence="1 2">DSM 17328</strain>
    </source>
</reference>
<evidence type="ECO:0000313" key="1">
    <source>
        <dbReference type="EMBL" id="MBB4633874.1"/>
    </source>
</evidence>
<sequence length="100" mass="11361">MVDWWDSGPQMVRLWRMSMETWSASMVVIAERSAMLGNAAMFPSARDMQEFNRMVPEKVDAFTRGMMSAAGARDPMEAAEKALAPVHRSVTANARRLRRR</sequence>
<keyword evidence="2" id="KW-1185">Reference proteome</keyword>
<dbReference type="EMBL" id="JACHNZ010000064">
    <property type="protein sequence ID" value="MBB4633874.1"/>
    <property type="molecule type" value="Genomic_DNA"/>
</dbReference>
<name>A0A7W7F8M0_9SPHN</name>